<dbReference type="InterPro" id="IPR002938">
    <property type="entry name" value="FAD-bd"/>
</dbReference>
<dbReference type="InterPro" id="IPR036188">
    <property type="entry name" value="FAD/NAD-bd_sf"/>
</dbReference>
<keyword evidence="3" id="KW-1185">Reference proteome</keyword>
<evidence type="ECO:0000313" key="2">
    <source>
        <dbReference type="EMBL" id="PIB74920.1"/>
    </source>
</evidence>
<evidence type="ECO:0000313" key="3">
    <source>
        <dbReference type="Proteomes" id="UP000230551"/>
    </source>
</evidence>
<sequence length="415" mass="44934">MNAAAPITPGKVLVVGLGISGMATAIRLRQAGWEPTIVERAPGRRTEGYFIATMGAGQAAARRLGVLDDLPDRTPGPDGANFDVDRDGNSRRSVGIFDIPLDPRPMLQLRGDVEDTLFTALPADVEVRCQTTPTRISQDDDGVDVVLRNTVTGAETTERYELVVGADGLRSTVRSLVFGPHEQYLHPLGYMIAAFQLSRVPAGLGPTDGAMQFEVGRSLIVYPFADHLPTALFSYRTEDIDAEFAGSPVDRIREVYGPAPYGELLEEVIIEFGDAESRLFDSATQVKMDSWHRGRVVLVGDSAWCPTLYSGMGSSSGMAGGQLLGDVLENSSGSLDDALTEWERRMRPYTDAYQQAGLLGAQLFTPGDKKAIAMRRGFMAARRSRLLRPVLALLLKAIPSFRMRNADIAAETAAA</sequence>
<dbReference type="Gene3D" id="3.50.50.60">
    <property type="entry name" value="FAD/NAD(P)-binding domain"/>
    <property type="match status" value="1"/>
</dbReference>
<proteinExistence type="predicted"/>
<dbReference type="OrthoDB" id="3356051at2"/>
<dbReference type="SUPFAM" id="SSF51905">
    <property type="entry name" value="FAD/NAD(P)-binding domain"/>
    <property type="match status" value="1"/>
</dbReference>
<comment type="caution">
    <text evidence="2">The sequence shown here is derived from an EMBL/GenBank/DDBJ whole genome shotgun (WGS) entry which is preliminary data.</text>
</comment>
<protein>
    <submittedName>
        <fullName evidence="2">FAD-dependent oxidoreductase</fullName>
    </submittedName>
</protein>
<dbReference type="STRING" id="85968.GCA_900073015_00495"/>
<name>A0A2G5PA26_9MYCO</name>
<organism evidence="2 3">
    <name type="scientific">Mycolicibacterium brumae</name>
    <dbReference type="NCBI Taxonomy" id="85968"/>
    <lineage>
        <taxon>Bacteria</taxon>
        <taxon>Bacillati</taxon>
        <taxon>Actinomycetota</taxon>
        <taxon>Actinomycetes</taxon>
        <taxon>Mycobacteriales</taxon>
        <taxon>Mycobacteriaceae</taxon>
        <taxon>Mycolicibacterium</taxon>
    </lineage>
</organism>
<evidence type="ECO:0000259" key="1">
    <source>
        <dbReference type="Pfam" id="PF01494"/>
    </source>
</evidence>
<accession>A0A2G5PA26</accession>
<dbReference type="RefSeq" id="WP_090585521.1">
    <property type="nucleotide sequence ID" value="NZ_CP104302.1"/>
</dbReference>
<dbReference type="PRINTS" id="PR00420">
    <property type="entry name" value="RNGMNOXGNASE"/>
</dbReference>
<dbReference type="PANTHER" id="PTHR46865">
    <property type="entry name" value="OXIDOREDUCTASE-RELATED"/>
    <property type="match status" value="1"/>
</dbReference>
<dbReference type="AlphaFoldDB" id="A0A2G5PA26"/>
<dbReference type="Gene3D" id="3.30.9.10">
    <property type="entry name" value="D-Amino Acid Oxidase, subunit A, domain 2"/>
    <property type="match status" value="1"/>
</dbReference>
<reference evidence="2 3" key="1">
    <citation type="journal article" date="2017" name="Infect. Genet. Evol.">
        <title>The new phylogeny of the genus Mycobacterium: The old and the news.</title>
        <authorList>
            <person name="Tortoli E."/>
            <person name="Fedrizzi T."/>
            <person name="Meehan C.J."/>
            <person name="Trovato A."/>
            <person name="Grottola A."/>
            <person name="Giacobazzi E."/>
            <person name="Serpini G.F."/>
            <person name="Tagliazucchi S."/>
            <person name="Fabio A."/>
            <person name="Bettua C."/>
            <person name="Bertorelli R."/>
            <person name="Frascaro F."/>
            <person name="De Sanctis V."/>
            <person name="Pecorari M."/>
            <person name="Jousson O."/>
            <person name="Segata N."/>
            <person name="Cirillo D.M."/>
        </authorList>
    </citation>
    <scope>NUCLEOTIDE SEQUENCE [LARGE SCALE GENOMIC DNA]</scope>
    <source>
        <strain evidence="2 3">CIP1034565</strain>
    </source>
</reference>
<dbReference type="PANTHER" id="PTHR46865:SF8">
    <property type="entry name" value="POSSIBLE OXIDOREDUCTASE"/>
    <property type="match status" value="1"/>
</dbReference>
<feature type="domain" description="FAD-binding" evidence="1">
    <location>
        <begin position="125"/>
        <end position="325"/>
    </location>
</feature>
<gene>
    <name evidence="2" type="ORF">CQY22_011175</name>
</gene>
<dbReference type="Proteomes" id="UP000230551">
    <property type="component" value="Unassembled WGS sequence"/>
</dbReference>
<dbReference type="Pfam" id="PF01494">
    <property type="entry name" value="FAD_binding_3"/>
    <property type="match status" value="1"/>
</dbReference>
<dbReference type="GO" id="GO:0071949">
    <property type="term" value="F:FAD binding"/>
    <property type="evidence" value="ECO:0007669"/>
    <property type="project" value="InterPro"/>
</dbReference>
<dbReference type="InterPro" id="IPR051704">
    <property type="entry name" value="FAD_aromatic-hydroxylase"/>
</dbReference>
<dbReference type="EMBL" id="PDCN02000013">
    <property type="protein sequence ID" value="PIB74920.1"/>
    <property type="molecule type" value="Genomic_DNA"/>
</dbReference>